<protein>
    <submittedName>
        <fullName evidence="1">Uncharacterized protein</fullName>
    </submittedName>
</protein>
<dbReference type="RefSeq" id="WP_052428293.1">
    <property type="nucleotide sequence ID" value="NZ_CP022752.1"/>
</dbReference>
<dbReference type="EMBL" id="CP022752">
    <property type="protein sequence ID" value="ASU79176.1"/>
    <property type="molecule type" value="Genomic_DNA"/>
</dbReference>
<name>A0A223RTG6_9ACTN</name>
<accession>A0A223RTG6</accession>
<evidence type="ECO:0000313" key="2">
    <source>
        <dbReference type="Proteomes" id="UP000215043"/>
    </source>
</evidence>
<dbReference type="KEGG" id="aey:CDG81_13750"/>
<dbReference type="OrthoDB" id="3857336at2"/>
<sequence>MTEEIIMPLESRTLTDILETTSAACAPVFDQMAWCEDEIQAAQRRHPHAADTLYHSWTLLHPTTARMSTEFVYRSHCREILERVAAGEDTRPGSAAEIVIALCEVAKTTPITTAAEGVLFRLWAEAFPDQQDIDLHRSHRETLYNDRIDDAESLMRSKTSVTTRALTLAKIECHGRHHGERVTCSYAPNAPSIDESSSCPTWATR</sequence>
<reference evidence="1 2" key="1">
    <citation type="submission" date="2017-08" db="EMBL/GenBank/DDBJ databases">
        <title>The complete genome sequence of moderately halophilic actinomycete Actinopolyspora erythraea YIM 90600, the producer of novel erythromycin, novel actinopolysporins A-C and tubercidin.</title>
        <authorList>
            <person name="Yin M."/>
            <person name="Tang S."/>
        </authorList>
    </citation>
    <scope>NUCLEOTIDE SEQUENCE [LARGE SCALE GENOMIC DNA]</scope>
    <source>
        <strain evidence="1 2">YIM 90600</strain>
    </source>
</reference>
<gene>
    <name evidence="1" type="ORF">CDG81_13750</name>
</gene>
<proteinExistence type="predicted"/>
<evidence type="ECO:0000313" key="1">
    <source>
        <dbReference type="EMBL" id="ASU79176.1"/>
    </source>
</evidence>
<dbReference type="Proteomes" id="UP000215043">
    <property type="component" value="Chromosome"/>
</dbReference>
<organism evidence="1 2">
    <name type="scientific">Actinopolyspora erythraea</name>
    <dbReference type="NCBI Taxonomy" id="414996"/>
    <lineage>
        <taxon>Bacteria</taxon>
        <taxon>Bacillati</taxon>
        <taxon>Actinomycetota</taxon>
        <taxon>Actinomycetes</taxon>
        <taxon>Actinopolysporales</taxon>
        <taxon>Actinopolysporaceae</taxon>
        <taxon>Actinopolyspora</taxon>
    </lineage>
</organism>
<dbReference type="AlphaFoldDB" id="A0A223RTG6"/>